<evidence type="ECO:0000313" key="1">
    <source>
        <dbReference type="EMBL" id="EGV97763.1"/>
    </source>
</evidence>
<dbReference type="Proteomes" id="UP000001075">
    <property type="component" value="Unassembled WGS sequence"/>
</dbReference>
<dbReference type="InParanoid" id="G3H6W1"/>
<evidence type="ECO:0000313" key="2">
    <source>
        <dbReference type="Proteomes" id="UP000001075"/>
    </source>
</evidence>
<organism evidence="1 2">
    <name type="scientific">Cricetulus griseus</name>
    <name type="common">Chinese hamster</name>
    <name type="synonym">Cricetulus barabensis griseus</name>
    <dbReference type="NCBI Taxonomy" id="10029"/>
    <lineage>
        <taxon>Eukaryota</taxon>
        <taxon>Metazoa</taxon>
        <taxon>Chordata</taxon>
        <taxon>Craniata</taxon>
        <taxon>Vertebrata</taxon>
        <taxon>Euteleostomi</taxon>
        <taxon>Mammalia</taxon>
        <taxon>Eutheria</taxon>
        <taxon>Euarchontoglires</taxon>
        <taxon>Glires</taxon>
        <taxon>Rodentia</taxon>
        <taxon>Myomorpha</taxon>
        <taxon>Muroidea</taxon>
        <taxon>Cricetidae</taxon>
        <taxon>Cricetinae</taxon>
        <taxon>Cricetulus</taxon>
    </lineage>
</organism>
<sequence>MGVYFISPEGLNSEGICVCNCRVRSTAALRLHLLTNLYQDRLTQAGAGDIIQQLKALAVVAEFLSSIPNIHMVAHNHL</sequence>
<proteinExistence type="predicted"/>
<gene>
    <name evidence="1" type="ORF">I79_006081</name>
</gene>
<accession>G3H6W1</accession>
<dbReference type="AlphaFoldDB" id="G3H6W1"/>
<protein>
    <submittedName>
        <fullName evidence="1">Uncharacterized protein</fullName>
    </submittedName>
</protein>
<name>G3H6W1_CRIGR</name>
<reference evidence="2" key="1">
    <citation type="journal article" date="2011" name="Nat. Biotechnol.">
        <title>The genomic sequence of the Chinese hamster ovary (CHO)-K1 cell line.</title>
        <authorList>
            <person name="Xu X."/>
            <person name="Nagarajan H."/>
            <person name="Lewis N.E."/>
            <person name="Pan S."/>
            <person name="Cai Z."/>
            <person name="Liu X."/>
            <person name="Chen W."/>
            <person name="Xie M."/>
            <person name="Wang W."/>
            <person name="Hammond S."/>
            <person name="Andersen M.R."/>
            <person name="Neff N."/>
            <person name="Passarelli B."/>
            <person name="Koh W."/>
            <person name="Fan H.C."/>
            <person name="Wang J."/>
            <person name="Gui Y."/>
            <person name="Lee K.H."/>
            <person name="Betenbaugh M.J."/>
            <person name="Quake S.R."/>
            <person name="Famili I."/>
            <person name="Palsson B.O."/>
            <person name="Wang J."/>
        </authorList>
    </citation>
    <scope>NUCLEOTIDE SEQUENCE [LARGE SCALE GENOMIC DNA]</scope>
    <source>
        <strain evidence="2">CHO K1 cell line</strain>
    </source>
</reference>
<dbReference type="EMBL" id="JH000181">
    <property type="protein sequence ID" value="EGV97763.1"/>
    <property type="molecule type" value="Genomic_DNA"/>
</dbReference>